<keyword evidence="3" id="KW-0433">Leucine-rich repeat</keyword>
<keyword evidence="4" id="KW-0677">Repeat</keyword>
<keyword evidence="2" id="KW-0963">Cytoplasm</keyword>
<dbReference type="SMART" id="SM00367">
    <property type="entry name" value="LRR_CC"/>
    <property type="match status" value="5"/>
</dbReference>
<name>A0A8C6T7T7_9GOBI</name>
<evidence type="ECO:0000259" key="7">
    <source>
        <dbReference type="PROSITE" id="PS51830"/>
    </source>
</evidence>
<evidence type="ECO:0000256" key="1">
    <source>
        <dbReference type="ARBA" id="ARBA00004514"/>
    </source>
</evidence>
<feature type="domain" description="FIIND" evidence="7">
    <location>
        <begin position="268"/>
        <end position="545"/>
    </location>
</feature>
<evidence type="ECO:0000256" key="6">
    <source>
        <dbReference type="SAM" id="SignalP"/>
    </source>
</evidence>
<dbReference type="Pfam" id="PF13553">
    <property type="entry name" value="FIIND"/>
    <property type="match status" value="1"/>
</dbReference>
<dbReference type="Gene3D" id="3.80.10.10">
    <property type="entry name" value="Ribonuclease Inhibitor"/>
    <property type="match status" value="1"/>
</dbReference>
<protein>
    <recommendedName>
        <fullName evidence="7">FIIND domain-containing protein</fullName>
    </recommendedName>
</protein>
<evidence type="ECO:0000256" key="4">
    <source>
        <dbReference type="ARBA" id="ARBA00022737"/>
    </source>
</evidence>
<evidence type="ECO:0000256" key="5">
    <source>
        <dbReference type="SAM" id="MobiDB-lite"/>
    </source>
</evidence>
<dbReference type="Ensembl" id="ENSNMLT00000019735.1">
    <property type="protein sequence ID" value="ENSNMLP00000017543.1"/>
    <property type="gene ID" value="ENSNMLG00000011595.1"/>
</dbReference>
<dbReference type="InterPro" id="IPR051261">
    <property type="entry name" value="NLR"/>
</dbReference>
<dbReference type="InterPro" id="IPR006553">
    <property type="entry name" value="Leu-rich_rpt_Cys-con_subtyp"/>
</dbReference>
<reference evidence="8" key="2">
    <citation type="submission" date="2025-09" db="UniProtKB">
        <authorList>
            <consortium name="Ensembl"/>
        </authorList>
    </citation>
    <scope>IDENTIFICATION</scope>
</reference>
<proteinExistence type="predicted"/>
<organism evidence="8 9">
    <name type="scientific">Neogobius melanostomus</name>
    <name type="common">round goby</name>
    <dbReference type="NCBI Taxonomy" id="47308"/>
    <lineage>
        <taxon>Eukaryota</taxon>
        <taxon>Metazoa</taxon>
        <taxon>Chordata</taxon>
        <taxon>Craniata</taxon>
        <taxon>Vertebrata</taxon>
        <taxon>Euteleostomi</taxon>
        <taxon>Actinopterygii</taxon>
        <taxon>Neopterygii</taxon>
        <taxon>Teleostei</taxon>
        <taxon>Neoteleostei</taxon>
        <taxon>Acanthomorphata</taxon>
        <taxon>Gobiaria</taxon>
        <taxon>Gobiiformes</taxon>
        <taxon>Gobioidei</taxon>
        <taxon>Gobiidae</taxon>
        <taxon>Benthophilinae</taxon>
        <taxon>Neogobiini</taxon>
        <taxon>Neogobius</taxon>
    </lineage>
</organism>
<dbReference type="PANTHER" id="PTHR24106">
    <property type="entry name" value="NACHT, LRR AND CARD DOMAINS-CONTAINING"/>
    <property type="match status" value="1"/>
</dbReference>
<reference evidence="8" key="1">
    <citation type="submission" date="2025-08" db="UniProtKB">
        <authorList>
            <consortium name="Ensembl"/>
        </authorList>
    </citation>
    <scope>IDENTIFICATION</scope>
</reference>
<evidence type="ECO:0000313" key="9">
    <source>
        <dbReference type="Proteomes" id="UP000694523"/>
    </source>
</evidence>
<accession>A0A8C6T7T7</accession>
<evidence type="ECO:0000256" key="3">
    <source>
        <dbReference type="ARBA" id="ARBA00022614"/>
    </source>
</evidence>
<feature type="chain" id="PRO_5034844792" description="FIIND domain-containing protein" evidence="6">
    <location>
        <begin position="19"/>
        <end position="549"/>
    </location>
</feature>
<comment type="subcellular location">
    <subcellularLocation>
        <location evidence="1">Cytoplasm</location>
        <location evidence="1">Cytosol</location>
    </subcellularLocation>
</comment>
<dbReference type="SUPFAM" id="SSF52047">
    <property type="entry name" value="RNI-like"/>
    <property type="match status" value="1"/>
</dbReference>
<dbReference type="AlphaFoldDB" id="A0A8C6T7T7"/>
<dbReference type="Pfam" id="PF23679">
    <property type="entry name" value="UPA-FIIND"/>
    <property type="match status" value="1"/>
</dbReference>
<keyword evidence="9" id="KW-1185">Reference proteome</keyword>
<feature type="region of interest" description="Disordered" evidence="5">
    <location>
        <begin position="254"/>
        <end position="279"/>
    </location>
</feature>
<dbReference type="InterPro" id="IPR025307">
    <property type="entry name" value="FIIND_dom"/>
</dbReference>
<dbReference type="Proteomes" id="UP000694523">
    <property type="component" value="Unplaced"/>
</dbReference>
<dbReference type="GO" id="GO:0005829">
    <property type="term" value="C:cytosol"/>
    <property type="evidence" value="ECO:0007669"/>
    <property type="project" value="UniProtKB-SubCell"/>
</dbReference>
<evidence type="ECO:0000256" key="2">
    <source>
        <dbReference type="ARBA" id="ARBA00022490"/>
    </source>
</evidence>
<dbReference type="SMART" id="SM00368">
    <property type="entry name" value="LRR_RI"/>
    <property type="match status" value="7"/>
</dbReference>
<sequence>AFVAVLCDLCVVLRLSCCSFSALSCSSLANALQSNPSHLQELELSYNELQDTAVETLCQFLQAPLCALQILGLRYCRLTALSCTALASALKPSQITALDLSDNVLLDSGVEQLCAFLQTPGCELQTLRLSRCGLTDLGVSALTSALESNPSHFRVLDLSKNPGLTDSGVTRLCDFLKNPLSRLETLSLKSCGLSDLSCEHLASALKAHSSPTLKDLDLRKIQVTSAGIRELRDFQRKPGHRLRITSRILNTVHSTRTESEPQPEASHCEEEPVPYPEMTSESGNLSYRFRCPSSGAFRCSSTGLVFVVSQEVELQYRTVQWDEALLQSSGRTPAGPLYDIECSEEAVCELHLPHCEPETVDVSQSQLSVAHFSDSEEEFIEPVQITNSHVIIKVSKFSEFGVTAPSEENKPISGQVLLFRTPKEVEGKLLYMFLLPRNIPLETVAKSKWWSHDEFIKAPSKCKRKLVIDRLYSVTCPSAESVQPKEALFDTDNEPNYPSTFELRFSTNTVKASLKLKETESPESEVGNMTCVSQILHTGFPSAIHGHST</sequence>
<dbReference type="InterPro" id="IPR001611">
    <property type="entry name" value="Leu-rich_rpt"/>
</dbReference>
<evidence type="ECO:0000313" key="8">
    <source>
        <dbReference type="Ensembl" id="ENSNMLP00000017543.1"/>
    </source>
</evidence>
<feature type="signal peptide" evidence="6">
    <location>
        <begin position="1"/>
        <end position="18"/>
    </location>
</feature>
<dbReference type="InterPro" id="IPR032675">
    <property type="entry name" value="LRR_dom_sf"/>
</dbReference>
<dbReference type="PROSITE" id="PS51830">
    <property type="entry name" value="FIIND"/>
    <property type="match status" value="1"/>
</dbReference>
<dbReference type="Pfam" id="PF13516">
    <property type="entry name" value="LRR_6"/>
    <property type="match status" value="4"/>
</dbReference>
<keyword evidence="6" id="KW-0732">Signal</keyword>